<dbReference type="EMBL" id="NHSJ01000140">
    <property type="protein sequence ID" value="PPQ25836.1"/>
    <property type="molecule type" value="Genomic_DNA"/>
</dbReference>
<organism evidence="1 2">
    <name type="scientific">Rhodoblastus sphagnicola</name>
    <dbReference type="NCBI Taxonomy" id="333368"/>
    <lineage>
        <taxon>Bacteria</taxon>
        <taxon>Pseudomonadati</taxon>
        <taxon>Pseudomonadota</taxon>
        <taxon>Alphaproteobacteria</taxon>
        <taxon>Hyphomicrobiales</taxon>
        <taxon>Rhodoblastaceae</taxon>
        <taxon>Rhodoblastus</taxon>
    </lineage>
</organism>
<gene>
    <name evidence="1" type="ORF">CCR94_23995</name>
</gene>
<dbReference type="Proteomes" id="UP000239089">
    <property type="component" value="Unassembled WGS sequence"/>
</dbReference>
<dbReference type="AlphaFoldDB" id="A0A2S6MTZ8"/>
<dbReference type="RefSeq" id="WP_104510809.1">
    <property type="nucleotide sequence ID" value="NZ_JACIGC010000017.1"/>
</dbReference>
<proteinExistence type="predicted"/>
<comment type="caution">
    <text evidence="1">The sequence shown here is derived from an EMBL/GenBank/DDBJ whole genome shotgun (WGS) entry which is preliminary data.</text>
</comment>
<evidence type="ECO:0000313" key="2">
    <source>
        <dbReference type="Proteomes" id="UP000239089"/>
    </source>
</evidence>
<name>A0A2S6MTZ8_9HYPH</name>
<protein>
    <submittedName>
        <fullName evidence="1">Uncharacterized protein</fullName>
    </submittedName>
</protein>
<evidence type="ECO:0000313" key="1">
    <source>
        <dbReference type="EMBL" id="PPQ25836.1"/>
    </source>
</evidence>
<reference evidence="1 2" key="1">
    <citation type="journal article" date="2018" name="Arch. Microbiol.">
        <title>New insights into the metabolic potential of the phototrophic purple bacterium Rhodopila globiformis DSM 161(T) from its draft genome sequence and evidence for a vanadium-dependent nitrogenase.</title>
        <authorList>
            <person name="Imhoff J.F."/>
            <person name="Rahn T."/>
            <person name="Kunzel S."/>
            <person name="Neulinger S.C."/>
        </authorList>
    </citation>
    <scope>NUCLEOTIDE SEQUENCE [LARGE SCALE GENOMIC DNA]</scope>
    <source>
        <strain evidence="1 2">DSM 16996</strain>
    </source>
</reference>
<accession>A0A2S6MTZ8</accession>
<keyword evidence="2" id="KW-1185">Reference proteome</keyword>
<sequence>MDSEIAEIMELALIHMLYARAELEVSSMDAVARQRARDHVDEAVRQLQMLASQRGQSRQGDAA</sequence>